<protein>
    <submittedName>
        <fullName evidence="2">Uncharacterized protein</fullName>
    </submittedName>
</protein>
<sequence length="931" mass="97143">MKALLLIFLLAIGISIQAQVAVNTDGAAPDNSAMLDVKSTTRGLLAPRMTLAQRNAIVSPASGLMIYQTTDIPGYYYNSGTPAAPAWALVGSNAGQWLNNGTSIYYNLGNVGIGTASPLERLHVDGFMHLSSSGGGYPFINFNNTVTGGNSGLKIMENGASKAWIAYRGDINALTLNADNSGGWSPDMIVKYGGNVGLGTLEPASRLHVMKNTPGYTAAFGVPISPWTSGTNVSVGNDDEDAVLYVGQAPGREGFLIWQYNADPALGYYSIGTYNGSNNMTLQEYGGNVGIRTASPAALFHVAEESPGYTGLFGSPISTWSSSTNLSIGDPDGPSVLYIGQSPGNKGFLFWQNAADPANAYYNIGTYNGANPLVLQAAGGNVGVGVSAPVARFQVAESGSSYTGLFGTPISSFTTGTNLSIGDDNATSLLYVGQSTSNKGFLIWNYNATASNAFFGIGTYSGNNPLILQQAGGNVGIGTTAPNSRLDVRYNDYGYSQLGYSNTIPSFFYHYELEADGDGQTAIYGYRTRSLQNDGTGYAYYSSNSAIRGYSYWGDVYSFGTTGYNYNDYTRCGGVLGAYQGGAYWGSLGYKNSGSTTYGGYFTSYTSGAGKSPGQADTGIGIGAWGDLMGADIHGKVYGLYAEGGNYAMFANGDVYKNKLDVHLQDNGTGTNTVLYTNVSTDVTVQTSGVATLSNGRANIAFDPSFAAAVSSESPVIVTVTPIGNSNGVYLAEVSGTGFSVVENNTGKSNITVNYIAIGKRAGYEHPGIAGEVIDAAYTRNMARGLHNDANTQTSGEGLYYENGRLIVGVHPSVMTDPDKAAEETILPKPSTRPVKSDRNEYNAVGIGNPEPVLTREAVTEKSSVASPAGGTGKPAETQSKAPAKEIPAINTAGSGSGMAEPVQPPTPVSAPEKGSASEKSGDLSQPVRNK</sequence>
<proteinExistence type="predicted"/>
<name>A0A644V6H0_9ZZZZ</name>
<organism evidence="2">
    <name type="scientific">bioreactor metagenome</name>
    <dbReference type="NCBI Taxonomy" id="1076179"/>
    <lineage>
        <taxon>unclassified sequences</taxon>
        <taxon>metagenomes</taxon>
        <taxon>ecological metagenomes</taxon>
    </lineage>
</organism>
<accession>A0A644V6H0</accession>
<reference evidence="2" key="1">
    <citation type="submission" date="2019-08" db="EMBL/GenBank/DDBJ databases">
        <authorList>
            <person name="Kucharzyk K."/>
            <person name="Murdoch R.W."/>
            <person name="Higgins S."/>
            <person name="Loffler F."/>
        </authorList>
    </citation>
    <scope>NUCLEOTIDE SEQUENCE</scope>
</reference>
<evidence type="ECO:0000256" key="1">
    <source>
        <dbReference type="SAM" id="MobiDB-lite"/>
    </source>
</evidence>
<dbReference type="AlphaFoldDB" id="A0A644V6H0"/>
<feature type="region of interest" description="Disordered" evidence="1">
    <location>
        <begin position="818"/>
        <end position="931"/>
    </location>
</feature>
<evidence type="ECO:0000313" key="2">
    <source>
        <dbReference type="EMBL" id="MPL86938.1"/>
    </source>
</evidence>
<gene>
    <name evidence="2" type="ORF">SDC9_32925</name>
</gene>
<comment type="caution">
    <text evidence="2">The sequence shown here is derived from an EMBL/GenBank/DDBJ whole genome shotgun (WGS) entry which is preliminary data.</text>
</comment>
<dbReference type="EMBL" id="VSSQ01000230">
    <property type="protein sequence ID" value="MPL86938.1"/>
    <property type="molecule type" value="Genomic_DNA"/>
</dbReference>